<evidence type="ECO:0000313" key="7">
    <source>
        <dbReference type="EMBL" id="MCP2263269.1"/>
    </source>
</evidence>
<evidence type="ECO:0000256" key="2">
    <source>
        <dbReference type="ARBA" id="ARBA00023125"/>
    </source>
</evidence>
<dbReference type="GO" id="GO:0003677">
    <property type="term" value="F:DNA binding"/>
    <property type="evidence" value="ECO:0007669"/>
    <property type="project" value="UniProtKB-UniRule"/>
</dbReference>
<protein>
    <submittedName>
        <fullName evidence="7">Transcriptional regulator, TetR family</fullName>
    </submittedName>
</protein>
<comment type="caution">
    <text evidence="7">The sequence shown here is derived from an EMBL/GenBank/DDBJ whole genome shotgun (WGS) entry which is preliminary data.</text>
</comment>
<dbReference type="SUPFAM" id="SSF46689">
    <property type="entry name" value="Homeodomain-like"/>
    <property type="match status" value="1"/>
</dbReference>
<proteinExistence type="predicted"/>
<keyword evidence="8" id="KW-1185">Reference proteome</keyword>
<gene>
    <name evidence="7" type="ORF">APR03_000592</name>
</gene>
<feature type="region of interest" description="Disordered" evidence="5">
    <location>
        <begin position="1"/>
        <end position="20"/>
    </location>
</feature>
<dbReference type="PRINTS" id="PR00455">
    <property type="entry name" value="HTHTETR"/>
</dbReference>
<organism evidence="7 8">
    <name type="scientific">Promicromonospora thailandica</name>
    <dbReference type="NCBI Taxonomy" id="765201"/>
    <lineage>
        <taxon>Bacteria</taxon>
        <taxon>Bacillati</taxon>
        <taxon>Actinomycetota</taxon>
        <taxon>Actinomycetes</taxon>
        <taxon>Micrococcales</taxon>
        <taxon>Promicromonosporaceae</taxon>
        <taxon>Promicromonospora</taxon>
    </lineage>
</organism>
<keyword evidence="2 4" id="KW-0238">DNA-binding</keyword>
<dbReference type="PANTHER" id="PTHR47506:SF1">
    <property type="entry name" value="HTH-TYPE TRANSCRIPTIONAL REGULATOR YJDC"/>
    <property type="match status" value="1"/>
</dbReference>
<accession>A0A9X2JWM9</accession>
<reference evidence="7" key="1">
    <citation type="submission" date="2022-06" db="EMBL/GenBank/DDBJ databases">
        <title>Genomic Encyclopedia of Archaeal and Bacterial Type Strains, Phase II (KMG-II): from individual species to whole genera.</title>
        <authorList>
            <person name="Goeker M."/>
        </authorList>
    </citation>
    <scope>NUCLEOTIDE SEQUENCE</scope>
    <source>
        <strain evidence="7">DSM 26652</strain>
    </source>
</reference>
<dbReference type="InterPro" id="IPR009057">
    <property type="entry name" value="Homeodomain-like_sf"/>
</dbReference>
<dbReference type="PANTHER" id="PTHR47506">
    <property type="entry name" value="TRANSCRIPTIONAL REGULATORY PROTEIN"/>
    <property type="match status" value="1"/>
</dbReference>
<evidence type="ECO:0000256" key="3">
    <source>
        <dbReference type="ARBA" id="ARBA00023163"/>
    </source>
</evidence>
<keyword evidence="1" id="KW-0805">Transcription regulation</keyword>
<dbReference type="Pfam" id="PF00440">
    <property type="entry name" value="TetR_N"/>
    <property type="match status" value="1"/>
</dbReference>
<keyword evidence="3" id="KW-0804">Transcription</keyword>
<dbReference type="Pfam" id="PF16925">
    <property type="entry name" value="TetR_C_13"/>
    <property type="match status" value="1"/>
</dbReference>
<evidence type="ECO:0000256" key="4">
    <source>
        <dbReference type="PROSITE-ProRule" id="PRU00335"/>
    </source>
</evidence>
<dbReference type="PROSITE" id="PS50977">
    <property type="entry name" value="HTH_TETR_2"/>
    <property type="match status" value="1"/>
</dbReference>
<evidence type="ECO:0000259" key="6">
    <source>
        <dbReference type="PROSITE" id="PS50977"/>
    </source>
</evidence>
<dbReference type="EMBL" id="JAMTCS010000001">
    <property type="protein sequence ID" value="MCP2263269.1"/>
    <property type="molecule type" value="Genomic_DNA"/>
</dbReference>
<dbReference type="RefSeq" id="WP_253832594.1">
    <property type="nucleotide sequence ID" value="NZ_JAMTCS010000001.1"/>
</dbReference>
<evidence type="ECO:0000256" key="1">
    <source>
        <dbReference type="ARBA" id="ARBA00023015"/>
    </source>
</evidence>
<dbReference type="Proteomes" id="UP001139493">
    <property type="component" value="Unassembled WGS sequence"/>
</dbReference>
<dbReference type="SUPFAM" id="SSF48498">
    <property type="entry name" value="Tetracyclin repressor-like, C-terminal domain"/>
    <property type="match status" value="1"/>
</dbReference>
<dbReference type="AlphaFoldDB" id="A0A9X2JWM9"/>
<evidence type="ECO:0000256" key="5">
    <source>
        <dbReference type="SAM" id="MobiDB-lite"/>
    </source>
</evidence>
<name>A0A9X2JWM9_9MICO</name>
<dbReference type="InterPro" id="IPR036271">
    <property type="entry name" value="Tet_transcr_reg_TetR-rel_C_sf"/>
</dbReference>
<dbReference type="InterPro" id="IPR001647">
    <property type="entry name" value="HTH_TetR"/>
</dbReference>
<feature type="DNA-binding region" description="H-T-H motif" evidence="4">
    <location>
        <begin position="43"/>
        <end position="62"/>
    </location>
</feature>
<sequence length="210" mass="22944">MSVRTVRGPARAATDDETRPAAAERILDAADTLFDAHGIRAVSADKIIDTARTAKATFYRHFRTKDELVVAYLERRAAQELSVLDGIRGSARDGSEELRLLADGIESEIGRPEFRGCPFLNAAAEYPDPESPVRAAVARQRTRYRTVFAQMLGRLGVADLAVATEAVMMLRDGAMTAGRLDGGRDRRTLAVALFAVVDAHRTETQENRSA</sequence>
<evidence type="ECO:0000313" key="8">
    <source>
        <dbReference type="Proteomes" id="UP001139493"/>
    </source>
</evidence>
<feature type="domain" description="HTH tetR-type" evidence="6">
    <location>
        <begin position="20"/>
        <end position="80"/>
    </location>
</feature>
<dbReference type="InterPro" id="IPR011075">
    <property type="entry name" value="TetR_C"/>
</dbReference>
<dbReference type="Gene3D" id="1.10.357.10">
    <property type="entry name" value="Tetracycline Repressor, domain 2"/>
    <property type="match status" value="1"/>
</dbReference>